<keyword evidence="2" id="KW-0560">Oxidoreductase</keyword>
<protein>
    <submittedName>
        <fullName evidence="5">Hydroxyacid dehydrogenase</fullName>
    </submittedName>
</protein>
<evidence type="ECO:0000256" key="3">
    <source>
        <dbReference type="ARBA" id="ARBA00023027"/>
    </source>
</evidence>
<dbReference type="GO" id="GO:0047545">
    <property type="term" value="F:(S)-2-hydroxyglutarate dehydrogenase activity"/>
    <property type="evidence" value="ECO:0007669"/>
    <property type="project" value="UniProtKB-ARBA"/>
</dbReference>
<comment type="similarity">
    <text evidence="1">Belongs to the D-isomer specific 2-hydroxyacid dehydrogenase family.</text>
</comment>
<organism evidence="5 6">
    <name type="scientific">Pedobacter yonginense</name>
    <dbReference type="NCBI Taxonomy" id="651869"/>
    <lineage>
        <taxon>Bacteria</taxon>
        <taxon>Pseudomonadati</taxon>
        <taxon>Bacteroidota</taxon>
        <taxon>Sphingobacteriia</taxon>
        <taxon>Sphingobacteriales</taxon>
        <taxon>Sphingobacteriaceae</taxon>
        <taxon>Pedobacter</taxon>
    </lineage>
</organism>
<dbReference type="AlphaFoldDB" id="A0A317ESD8"/>
<dbReference type="OrthoDB" id="1522997at2"/>
<dbReference type="GO" id="GO:0004617">
    <property type="term" value="F:phosphoglycerate dehydrogenase activity"/>
    <property type="evidence" value="ECO:0007669"/>
    <property type="project" value="UniProtKB-ARBA"/>
</dbReference>
<dbReference type="SUPFAM" id="SSF51735">
    <property type="entry name" value="NAD(P)-binding Rossmann-fold domains"/>
    <property type="match status" value="1"/>
</dbReference>
<gene>
    <name evidence="5" type="ORF">DHW03_11545</name>
</gene>
<dbReference type="PANTHER" id="PTHR42789">
    <property type="entry name" value="D-ISOMER SPECIFIC 2-HYDROXYACID DEHYDROGENASE FAMILY PROTEIN (AFU_ORTHOLOGUE AFUA_6G10090)"/>
    <property type="match status" value="1"/>
</dbReference>
<sequence>MKVVVSAVAFSKNQELVNALKSYFPDAVVNTEGKRFTRDELVQYYEGADAIITGLETINEDLLSDLPKLKIIAKYGVGLDNIDLEACANRNVKIGWVGGVNKESVAEITIGFMLMLSRNLYLTSNQLKTLHWNKSGGFSLNGRCIGIIGVGHIGKELIRLLKPFNANVIVNDIVDVSDFAKANDVQMVDKETLFKMADIVTVHTPLTAETKNMINKDTLAIMKSTASVINTARGGIVNEEDLKEALSNNVISGAALDVYEVEPPTDSSLLGLPNLICTPHIAGNAYQAVVDMGMASIHHILNYQKENTISDKISPNN</sequence>
<proteinExistence type="inferred from homology"/>
<dbReference type="InterPro" id="IPR006140">
    <property type="entry name" value="D-isomer_DH_NAD-bd"/>
</dbReference>
<dbReference type="Gene3D" id="3.40.50.720">
    <property type="entry name" value="NAD(P)-binding Rossmann-like Domain"/>
    <property type="match status" value="2"/>
</dbReference>
<dbReference type="PROSITE" id="PS00670">
    <property type="entry name" value="D_2_HYDROXYACID_DH_2"/>
    <property type="match status" value="1"/>
</dbReference>
<comment type="caution">
    <text evidence="5">The sequence shown here is derived from an EMBL/GenBank/DDBJ whole genome shotgun (WGS) entry which is preliminary data.</text>
</comment>
<dbReference type="InterPro" id="IPR029753">
    <property type="entry name" value="D-isomer_DH_CS"/>
</dbReference>
<evidence type="ECO:0000259" key="4">
    <source>
        <dbReference type="Pfam" id="PF02826"/>
    </source>
</evidence>
<dbReference type="GO" id="GO:0006564">
    <property type="term" value="P:L-serine biosynthetic process"/>
    <property type="evidence" value="ECO:0007669"/>
    <property type="project" value="UniProtKB-ARBA"/>
</dbReference>
<dbReference type="EMBL" id="QGNZ01000002">
    <property type="protein sequence ID" value="PWS28176.1"/>
    <property type="molecule type" value="Genomic_DNA"/>
</dbReference>
<reference evidence="5 6" key="1">
    <citation type="submission" date="2018-05" db="EMBL/GenBank/DDBJ databases">
        <title>Pedobacter paludis sp. nov., isolated from wetland soil.</title>
        <authorList>
            <person name="Zhang Y."/>
            <person name="Wang G."/>
        </authorList>
    </citation>
    <scope>NUCLEOTIDE SEQUENCE [LARGE SCALE GENOMIC DNA]</scope>
    <source>
        <strain evidence="5 6">KCTC22721</strain>
    </source>
</reference>
<evidence type="ECO:0000256" key="2">
    <source>
        <dbReference type="ARBA" id="ARBA00023002"/>
    </source>
</evidence>
<dbReference type="CDD" id="cd12172">
    <property type="entry name" value="PGDH_like_2"/>
    <property type="match status" value="1"/>
</dbReference>
<dbReference type="FunFam" id="3.40.50.720:FF:000041">
    <property type="entry name" value="D-3-phosphoglycerate dehydrogenase"/>
    <property type="match status" value="1"/>
</dbReference>
<dbReference type="SUPFAM" id="SSF52283">
    <property type="entry name" value="Formate/glycerate dehydrogenase catalytic domain-like"/>
    <property type="match status" value="1"/>
</dbReference>
<dbReference type="GO" id="GO:0051287">
    <property type="term" value="F:NAD binding"/>
    <property type="evidence" value="ECO:0007669"/>
    <property type="project" value="InterPro"/>
</dbReference>
<accession>A0A317ESD8</accession>
<dbReference type="RefSeq" id="WP_109925935.1">
    <property type="nucleotide sequence ID" value="NZ_QGNZ01000002.1"/>
</dbReference>
<feature type="domain" description="D-isomer specific 2-hydroxyacid dehydrogenase NAD-binding" evidence="4">
    <location>
        <begin position="110"/>
        <end position="282"/>
    </location>
</feature>
<dbReference type="Pfam" id="PF02826">
    <property type="entry name" value="2-Hacid_dh_C"/>
    <property type="match status" value="1"/>
</dbReference>
<keyword evidence="6" id="KW-1185">Reference proteome</keyword>
<dbReference type="InterPro" id="IPR036291">
    <property type="entry name" value="NAD(P)-bd_dom_sf"/>
</dbReference>
<name>A0A317ESD8_9SPHI</name>
<dbReference type="Proteomes" id="UP000245379">
    <property type="component" value="Unassembled WGS sequence"/>
</dbReference>
<evidence type="ECO:0000313" key="6">
    <source>
        <dbReference type="Proteomes" id="UP000245379"/>
    </source>
</evidence>
<keyword evidence="3" id="KW-0520">NAD</keyword>
<dbReference type="InterPro" id="IPR050857">
    <property type="entry name" value="D-2-hydroxyacid_DH"/>
</dbReference>
<evidence type="ECO:0000256" key="1">
    <source>
        <dbReference type="ARBA" id="ARBA00005854"/>
    </source>
</evidence>
<evidence type="ECO:0000313" key="5">
    <source>
        <dbReference type="EMBL" id="PWS28176.1"/>
    </source>
</evidence>
<dbReference type="PANTHER" id="PTHR42789:SF1">
    <property type="entry name" value="D-ISOMER SPECIFIC 2-HYDROXYACID DEHYDROGENASE FAMILY PROTEIN (AFU_ORTHOLOGUE AFUA_6G10090)"/>
    <property type="match status" value="1"/>
</dbReference>